<proteinExistence type="predicted"/>
<evidence type="ECO:0000256" key="2">
    <source>
        <dbReference type="SAM" id="SignalP"/>
    </source>
</evidence>
<keyword evidence="1" id="KW-0175">Coiled coil</keyword>
<dbReference type="RefSeq" id="XP_019633931.1">
    <property type="nucleotide sequence ID" value="XM_019778372.1"/>
</dbReference>
<keyword evidence="2" id="KW-0732">Signal</keyword>
<organism evidence="3 4">
    <name type="scientific">Branchiostoma belcheri</name>
    <name type="common">Amphioxus</name>
    <dbReference type="NCBI Taxonomy" id="7741"/>
    <lineage>
        <taxon>Eukaryota</taxon>
        <taxon>Metazoa</taxon>
        <taxon>Chordata</taxon>
        <taxon>Cephalochordata</taxon>
        <taxon>Leptocardii</taxon>
        <taxon>Amphioxiformes</taxon>
        <taxon>Branchiostomatidae</taxon>
        <taxon>Branchiostoma</taxon>
    </lineage>
</organism>
<protein>
    <submittedName>
        <fullName evidence="4">Uncharacterized protein LOC109477277</fullName>
    </submittedName>
</protein>
<reference evidence="4" key="1">
    <citation type="submission" date="2025-08" db="UniProtKB">
        <authorList>
            <consortium name="RefSeq"/>
        </authorList>
    </citation>
    <scope>IDENTIFICATION</scope>
    <source>
        <tissue evidence="4">Gonad</tissue>
    </source>
</reference>
<dbReference type="Proteomes" id="UP000515135">
    <property type="component" value="Unplaced"/>
</dbReference>
<dbReference type="KEGG" id="bbel:109477277"/>
<gene>
    <name evidence="4" type="primary">LOC109477277</name>
</gene>
<name>A0A6P4ZWC9_BRABE</name>
<evidence type="ECO:0000313" key="3">
    <source>
        <dbReference type="Proteomes" id="UP000515135"/>
    </source>
</evidence>
<evidence type="ECO:0000313" key="4">
    <source>
        <dbReference type="RefSeq" id="XP_019633931.1"/>
    </source>
</evidence>
<feature type="signal peptide" evidence="2">
    <location>
        <begin position="1"/>
        <end position="22"/>
    </location>
</feature>
<feature type="chain" id="PRO_5028214003" evidence="2">
    <location>
        <begin position="23"/>
        <end position="290"/>
    </location>
</feature>
<accession>A0A6P4ZWC9</accession>
<evidence type="ECO:0000256" key="1">
    <source>
        <dbReference type="SAM" id="Coils"/>
    </source>
</evidence>
<dbReference type="OrthoDB" id="6134084at2759"/>
<feature type="coiled-coil region" evidence="1">
    <location>
        <begin position="48"/>
        <end position="75"/>
    </location>
</feature>
<dbReference type="GeneID" id="109477277"/>
<dbReference type="AlphaFoldDB" id="A0A6P4ZWC9"/>
<keyword evidence="3" id="KW-1185">Reference proteome</keyword>
<sequence length="290" mass="32532">MAITAQRIILLVICLCGHHTAAQRTTLPCYQPGSCCWGAESSGVNADTVGLQRRLANLEARQAQVEARQAQLEVKQAENPVSCPEPEIPCEWKLVFKIVSNVNERSHPLWSAADTPSDMPGDPEVAGQGHYRSRDVDVWETLNVTQVKVSLYTFSPNMETRDIIFNGTGSDKNSWFSKDRLVSSPWTDLKTATTDFFSIDGDWHYAMYGSTTRIFDRRFHIALTNNCASERGWLTVLDQNSNFCTWERSEDGRYPRIVYSKLPGSVDYSQDSANVGMADVMAIFIKTCDN</sequence>